<dbReference type="GO" id="GO:0006935">
    <property type="term" value="P:chemotaxis"/>
    <property type="evidence" value="ECO:0007669"/>
    <property type="project" value="UniProtKB-KW"/>
</dbReference>
<evidence type="ECO:0000256" key="5">
    <source>
        <dbReference type="ARBA" id="ARBA00022500"/>
    </source>
</evidence>
<evidence type="ECO:0000256" key="7">
    <source>
        <dbReference type="ARBA" id="ARBA00022779"/>
    </source>
</evidence>
<evidence type="ECO:0000256" key="4">
    <source>
        <dbReference type="ARBA" id="ARBA00022475"/>
    </source>
</evidence>
<organism evidence="11 12">
    <name type="scientific">Phyllobacterium pellucidum</name>
    <dbReference type="NCBI Taxonomy" id="2740464"/>
    <lineage>
        <taxon>Bacteria</taxon>
        <taxon>Pseudomonadati</taxon>
        <taxon>Pseudomonadota</taxon>
        <taxon>Alphaproteobacteria</taxon>
        <taxon>Hyphomicrobiales</taxon>
        <taxon>Phyllobacteriaceae</taxon>
        <taxon>Phyllobacterium</taxon>
    </lineage>
</organism>
<dbReference type="InterPro" id="IPR005503">
    <property type="entry name" value="FliL"/>
</dbReference>
<dbReference type="Proteomes" id="UP000550508">
    <property type="component" value="Unassembled WGS sequence"/>
</dbReference>
<keyword evidence="8 10" id="KW-1133">Transmembrane helix</keyword>
<dbReference type="GO" id="GO:0005886">
    <property type="term" value="C:plasma membrane"/>
    <property type="evidence" value="ECO:0007669"/>
    <property type="project" value="UniProtKB-SubCell"/>
</dbReference>
<comment type="caution">
    <text evidence="11">The sequence shown here is derived from an EMBL/GenBank/DDBJ whole genome shotgun (WGS) entry which is preliminary data.</text>
</comment>
<keyword evidence="12" id="KW-1185">Reference proteome</keyword>
<keyword evidence="11" id="KW-0282">Flagellum</keyword>
<dbReference type="AlphaFoldDB" id="A0A849VVB1"/>
<keyword evidence="9 10" id="KW-0472">Membrane</keyword>
<keyword evidence="10" id="KW-0997">Cell inner membrane</keyword>
<gene>
    <name evidence="11" type="ORF">HQ945_20615</name>
</gene>
<evidence type="ECO:0000256" key="10">
    <source>
        <dbReference type="RuleBase" id="RU364125"/>
    </source>
</evidence>
<reference evidence="11 12" key="1">
    <citation type="submission" date="2020-05" db="EMBL/GenBank/DDBJ databases">
        <authorList>
            <person name="Kim M.K."/>
        </authorList>
    </citation>
    <scope>NUCLEOTIDE SEQUENCE [LARGE SCALE GENOMIC DNA]</scope>
    <source>
        <strain evidence="11 12">BT25</strain>
    </source>
</reference>
<evidence type="ECO:0000313" key="12">
    <source>
        <dbReference type="Proteomes" id="UP000550508"/>
    </source>
</evidence>
<keyword evidence="7 10" id="KW-0283">Flagellar rotation</keyword>
<keyword evidence="6 10" id="KW-0812">Transmembrane</keyword>
<proteinExistence type="inferred from homology"/>
<dbReference type="EMBL" id="JABUMX010000007">
    <property type="protein sequence ID" value="NTS33666.1"/>
    <property type="molecule type" value="Genomic_DNA"/>
</dbReference>
<keyword evidence="5 10" id="KW-0145">Chemotaxis</keyword>
<evidence type="ECO:0000256" key="6">
    <source>
        <dbReference type="ARBA" id="ARBA00022692"/>
    </source>
</evidence>
<keyword evidence="11" id="KW-0966">Cell projection</keyword>
<sequence length="162" mass="17473">MSAVAEETTPPPKGPSLVALIGVVVILTLIAAGGGWFLGGKLGLAKNEAAETATETNRRPAAEDMPLGTVVPLKPILTNVRIPQNVWLRLEAGIVARPGEKIPDELAATITGDFMAFLRTVNLMQLRGPAGLEYLRTDLEERAKMRSEGKIEKVYIWALVME</sequence>
<evidence type="ECO:0000313" key="11">
    <source>
        <dbReference type="EMBL" id="NTS33666.1"/>
    </source>
</evidence>
<feature type="transmembrane region" description="Helical" evidence="10">
    <location>
        <begin position="17"/>
        <end position="38"/>
    </location>
</feature>
<dbReference type="GO" id="GO:0009425">
    <property type="term" value="C:bacterial-type flagellum basal body"/>
    <property type="evidence" value="ECO:0007669"/>
    <property type="project" value="InterPro"/>
</dbReference>
<dbReference type="RefSeq" id="WP_113282244.1">
    <property type="nucleotide sequence ID" value="NZ_JABUMX010000007.1"/>
</dbReference>
<evidence type="ECO:0000256" key="3">
    <source>
        <dbReference type="ARBA" id="ARBA00008281"/>
    </source>
</evidence>
<comment type="subcellular location">
    <subcellularLocation>
        <location evidence="10">Cell inner membrane</location>
    </subcellularLocation>
    <subcellularLocation>
        <location evidence="2">Cell membrane</location>
        <topology evidence="2">Single-pass membrane protein</topology>
    </subcellularLocation>
</comment>
<accession>A0A849VVB1</accession>
<keyword evidence="11" id="KW-0969">Cilium</keyword>
<dbReference type="GO" id="GO:0071973">
    <property type="term" value="P:bacterial-type flagellum-dependent cell motility"/>
    <property type="evidence" value="ECO:0007669"/>
    <property type="project" value="InterPro"/>
</dbReference>
<evidence type="ECO:0000256" key="1">
    <source>
        <dbReference type="ARBA" id="ARBA00002254"/>
    </source>
</evidence>
<evidence type="ECO:0000256" key="9">
    <source>
        <dbReference type="ARBA" id="ARBA00023136"/>
    </source>
</evidence>
<protein>
    <recommendedName>
        <fullName evidence="10">Flagellar protein FliL</fullName>
    </recommendedName>
</protein>
<evidence type="ECO:0000256" key="2">
    <source>
        <dbReference type="ARBA" id="ARBA00004162"/>
    </source>
</evidence>
<comment type="similarity">
    <text evidence="3 10">Belongs to the FliL family.</text>
</comment>
<dbReference type="Pfam" id="PF03748">
    <property type="entry name" value="FliL"/>
    <property type="match status" value="1"/>
</dbReference>
<comment type="function">
    <text evidence="1 10">Controls the rotational direction of flagella during chemotaxis.</text>
</comment>
<name>A0A849VVB1_9HYPH</name>
<evidence type="ECO:0000256" key="8">
    <source>
        <dbReference type="ARBA" id="ARBA00022989"/>
    </source>
</evidence>
<keyword evidence="4" id="KW-1003">Cell membrane</keyword>